<reference evidence="6 7" key="1">
    <citation type="submission" date="2016-09" db="EMBL/GenBank/DDBJ databases">
        <title>Complete genome sequence of Actinomyces hongkongensis HKU8.</title>
        <authorList>
            <person name="Gao Y.-X."/>
            <person name="Zhou Y.-Y."/>
            <person name="Xie Y."/>
            <person name="Wang M."/>
            <person name="Wang S.-J."/>
            <person name="Shen S.-G."/>
        </authorList>
    </citation>
    <scope>NUCLEOTIDE SEQUENCE [LARGE SCALE GENOMIC DNA]</scope>
    <source>
        <strain evidence="6 7">HKU8</strain>
    </source>
</reference>
<keyword evidence="7" id="KW-1185">Reference proteome</keyword>
<dbReference type="Pfam" id="PF04198">
    <property type="entry name" value="Sugar-bind"/>
    <property type="match status" value="1"/>
</dbReference>
<evidence type="ECO:0000313" key="6">
    <source>
        <dbReference type="EMBL" id="AOS47096.1"/>
    </source>
</evidence>
<evidence type="ECO:0000256" key="4">
    <source>
        <dbReference type="ARBA" id="ARBA00023163"/>
    </source>
</evidence>
<protein>
    <submittedName>
        <fullName evidence="6">Sugar-binding protein</fullName>
    </submittedName>
</protein>
<evidence type="ECO:0000313" key="7">
    <source>
        <dbReference type="Proteomes" id="UP000095214"/>
    </source>
</evidence>
<dbReference type="SUPFAM" id="SSF100950">
    <property type="entry name" value="NagB/RpiA/CoA transferase-like"/>
    <property type="match status" value="1"/>
</dbReference>
<dbReference type="PANTHER" id="PTHR34294:SF1">
    <property type="entry name" value="TRANSCRIPTIONAL REGULATOR LSRR"/>
    <property type="match status" value="1"/>
</dbReference>
<dbReference type="RefSeq" id="WP_009743441.1">
    <property type="nucleotide sequence ID" value="NZ_CP017298.1"/>
</dbReference>
<dbReference type="Gene3D" id="1.10.10.10">
    <property type="entry name" value="Winged helix-like DNA-binding domain superfamily/Winged helix DNA-binding domain"/>
    <property type="match status" value="1"/>
</dbReference>
<dbReference type="STRING" id="178339.BH719_03840"/>
<dbReference type="AlphaFoldDB" id="A0A1D8B1S9"/>
<dbReference type="GO" id="GO:0003677">
    <property type="term" value="F:DNA binding"/>
    <property type="evidence" value="ECO:0007669"/>
    <property type="project" value="UniProtKB-KW"/>
</dbReference>
<organism evidence="6 7">
    <name type="scientific">Pauljensenia hongkongensis</name>
    <dbReference type="NCBI Taxonomy" id="178339"/>
    <lineage>
        <taxon>Bacteria</taxon>
        <taxon>Bacillati</taxon>
        <taxon>Actinomycetota</taxon>
        <taxon>Actinomycetes</taxon>
        <taxon>Actinomycetales</taxon>
        <taxon>Actinomycetaceae</taxon>
        <taxon>Pauljensenia</taxon>
    </lineage>
</organism>
<dbReference type="InterPro" id="IPR037171">
    <property type="entry name" value="NagB/RpiA_transferase-like"/>
</dbReference>
<keyword evidence="2" id="KW-0805">Transcription regulation</keyword>
<gene>
    <name evidence="6" type="ORF">BH719_03840</name>
</gene>
<dbReference type="OrthoDB" id="186585at2"/>
<evidence type="ECO:0000259" key="5">
    <source>
        <dbReference type="Pfam" id="PF04198"/>
    </source>
</evidence>
<dbReference type="PANTHER" id="PTHR34294">
    <property type="entry name" value="TRANSCRIPTIONAL REGULATOR-RELATED"/>
    <property type="match status" value="1"/>
</dbReference>
<evidence type="ECO:0000256" key="2">
    <source>
        <dbReference type="ARBA" id="ARBA00023015"/>
    </source>
</evidence>
<accession>A0A1D8B1S9</accession>
<keyword evidence="4" id="KW-0804">Transcription</keyword>
<feature type="domain" description="Sugar-binding" evidence="5">
    <location>
        <begin position="63"/>
        <end position="309"/>
    </location>
</feature>
<dbReference type="GO" id="GO:0030246">
    <property type="term" value="F:carbohydrate binding"/>
    <property type="evidence" value="ECO:0007669"/>
    <property type="project" value="InterPro"/>
</dbReference>
<keyword evidence="3" id="KW-0238">DNA-binding</keyword>
<dbReference type="EMBL" id="CP017298">
    <property type="protein sequence ID" value="AOS47096.1"/>
    <property type="molecule type" value="Genomic_DNA"/>
</dbReference>
<name>A0A1D8B1S9_9ACTO</name>
<dbReference type="InterPro" id="IPR007324">
    <property type="entry name" value="Sugar-bd_dom_put"/>
</dbReference>
<evidence type="ECO:0000256" key="1">
    <source>
        <dbReference type="ARBA" id="ARBA00010466"/>
    </source>
</evidence>
<dbReference type="InterPro" id="IPR036388">
    <property type="entry name" value="WH-like_DNA-bd_sf"/>
</dbReference>
<comment type="similarity">
    <text evidence="1">Belongs to the SorC transcriptional regulatory family.</text>
</comment>
<evidence type="ECO:0000256" key="3">
    <source>
        <dbReference type="ARBA" id="ARBA00023125"/>
    </source>
</evidence>
<dbReference type="InterPro" id="IPR051054">
    <property type="entry name" value="SorC_transcr_regulators"/>
</dbReference>
<dbReference type="Gene3D" id="3.40.50.1360">
    <property type="match status" value="1"/>
</dbReference>
<dbReference type="Proteomes" id="UP000095214">
    <property type="component" value="Chromosome"/>
</dbReference>
<proteinExistence type="inferred from homology"/>
<sequence length="319" mass="34637">MDHDREAQMLRAAQLYYYENLTQGAIADRMNCTRWTVGRLLDEARACGIVAISINHPRSRVPTLEKRLVEAFGLGEAIVVRQQSTPAGTLELVAAAAADYITALRPQPESMGIAWGRTLTAVARAMPEDWAHGVDVYQTYGGLTRSNDDVVADSIGLMARRARGVGHMLPAPAIVSDVDLGRRLRNEPSVARTLAVAPRSDVLVFSPGVLEEESVLVRSGFLTERGMERLRAMGAVTDIFSRFLDMSGEPVSQELEERTIAIPLDAVRQAKRSVAVASSLVKAVPMLVAMRSRLATAAVVDEELAKEILLLGRLGAEGH</sequence>
<dbReference type="KEGG" id="phon:BH719_03840"/>